<protein>
    <recommendedName>
        <fullName evidence="6">OmpH family outer membrane protein</fullName>
    </recommendedName>
</protein>
<keyword evidence="2" id="KW-0732">Signal</keyword>
<keyword evidence="3" id="KW-0175">Coiled coil</keyword>
<dbReference type="InterPro" id="IPR005632">
    <property type="entry name" value="Chaperone_Skp"/>
</dbReference>
<dbReference type="GO" id="GO:0050821">
    <property type="term" value="P:protein stabilization"/>
    <property type="evidence" value="ECO:0007669"/>
    <property type="project" value="TreeGrafter"/>
</dbReference>
<accession>A0A0S7XLM4</accession>
<evidence type="ECO:0000256" key="2">
    <source>
        <dbReference type="ARBA" id="ARBA00022729"/>
    </source>
</evidence>
<dbReference type="Gene3D" id="3.30.910.20">
    <property type="entry name" value="Skp domain"/>
    <property type="match status" value="1"/>
</dbReference>
<gene>
    <name evidence="4" type="ORF">AMJ44_14695</name>
</gene>
<organism evidence="4 5">
    <name type="scientific">candidate division WOR-1 bacterium DG_54_3</name>
    <dbReference type="NCBI Taxonomy" id="1703775"/>
    <lineage>
        <taxon>Bacteria</taxon>
        <taxon>Bacillati</taxon>
        <taxon>Saganbacteria</taxon>
    </lineage>
</organism>
<dbReference type="PANTHER" id="PTHR35089:SF1">
    <property type="entry name" value="CHAPERONE PROTEIN SKP"/>
    <property type="match status" value="1"/>
</dbReference>
<dbReference type="GO" id="GO:0005829">
    <property type="term" value="C:cytosol"/>
    <property type="evidence" value="ECO:0007669"/>
    <property type="project" value="TreeGrafter"/>
</dbReference>
<dbReference type="PANTHER" id="PTHR35089">
    <property type="entry name" value="CHAPERONE PROTEIN SKP"/>
    <property type="match status" value="1"/>
</dbReference>
<dbReference type="SUPFAM" id="SSF111384">
    <property type="entry name" value="OmpH-like"/>
    <property type="match status" value="1"/>
</dbReference>
<proteinExistence type="inferred from homology"/>
<comment type="caution">
    <text evidence="4">The sequence shown here is derived from an EMBL/GenBank/DDBJ whole genome shotgun (WGS) entry which is preliminary data.</text>
</comment>
<dbReference type="AlphaFoldDB" id="A0A0S7XLM4"/>
<evidence type="ECO:0000256" key="1">
    <source>
        <dbReference type="ARBA" id="ARBA00009091"/>
    </source>
</evidence>
<dbReference type="Proteomes" id="UP000051861">
    <property type="component" value="Unassembled WGS sequence"/>
</dbReference>
<evidence type="ECO:0000313" key="5">
    <source>
        <dbReference type="Proteomes" id="UP000051861"/>
    </source>
</evidence>
<dbReference type="InterPro" id="IPR024930">
    <property type="entry name" value="Skp_dom_sf"/>
</dbReference>
<evidence type="ECO:0000313" key="4">
    <source>
        <dbReference type="EMBL" id="KPJ63163.1"/>
    </source>
</evidence>
<evidence type="ECO:0008006" key="6">
    <source>
        <dbReference type="Google" id="ProtNLM"/>
    </source>
</evidence>
<evidence type="ECO:0000256" key="3">
    <source>
        <dbReference type="SAM" id="Coils"/>
    </source>
</evidence>
<reference evidence="4 5" key="1">
    <citation type="journal article" date="2015" name="Microbiome">
        <title>Genomic resolution of linkages in carbon, nitrogen, and sulfur cycling among widespread estuary sediment bacteria.</title>
        <authorList>
            <person name="Baker B.J."/>
            <person name="Lazar C.S."/>
            <person name="Teske A.P."/>
            <person name="Dick G.J."/>
        </authorList>
    </citation>
    <scope>NUCLEOTIDE SEQUENCE [LARGE SCALE GENOMIC DNA]</scope>
    <source>
        <strain evidence="4">DG_54_3</strain>
    </source>
</reference>
<dbReference type="Pfam" id="PF03938">
    <property type="entry name" value="OmpH"/>
    <property type="match status" value="1"/>
</dbReference>
<comment type="similarity">
    <text evidence="1">Belongs to the Skp family.</text>
</comment>
<sequence length="194" mass="22975">MKRKLFFMNLVDGMFRMKKKFSVILLITFSLVPLMMFPKTARYMNVGYIDLEEIIQTYTVNYLETEIKLLQDSISLLQHTYNSNYLNLSELERNEIRNKLQDQNSKLNILRSNRYFWDMNGEIMDDIIFEAIQRDIMDAIEKISILEGYSLVFDKSGNFIYGSEDINLTNKVIFRLDEKLLNLQSSEADELLVF</sequence>
<dbReference type="SMART" id="SM00935">
    <property type="entry name" value="OmpH"/>
    <property type="match status" value="1"/>
</dbReference>
<feature type="coiled-coil region" evidence="3">
    <location>
        <begin position="86"/>
        <end position="113"/>
    </location>
</feature>
<name>A0A0S7XLM4_UNCSA</name>
<dbReference type="EMBL" id="LIZX01000243">
    <property type="protein sequence ID" value="KPJ63163.1"/>
    <property type="molecule type" value="Genomic_DNA"/>
</dbReference>
<dbReference type="GO" id="GO:0051082">
    <property type="term" value="F:unfolded protein binding"/>
    <property type="evidence" value="ECO:0007669"/>
    <property type="project" value="InterPro"/>
</dbReference>